<accession>A0AAI8YDZ9</accession>
<evidence type="ECO:0000256" key="3">
    <source>
        <dbReference type="ARBA" id="ARBA00022989"/>
    </source>
</evidence>
<feature type="transmembrane region" description="Helical" evidence="5">
    <location>
        <begin position="107"/>
        <end position="126"/>
    </location>
</feature>
<reference evidence="7" key="1">
    <citation type="submission" date="2023-10" db="EMBL/GenBank/DDBJ databases">
        <authorList>
            <person name="Hackl T."/>
        </authorList>
    </citation>
    <scope>NUCLEOTIDE SEQUENCE</scope>
</reference>
<keyword evidence="4 5" id="KW-0472">Membrane</keyword>
<feature type="signal peptide" evidence="6">
    <location>
        <begin position="1"/>
        <end position="26"/>
    </location>
</feature>
<organism evidence="7 8">
    <name type="scientific">Anthostomella pinea</name>
    <dbReference type="NCBI Taxonomy" id="933095"/>
    <lineage>
        <taxon>Eukaryota</taxon>
        <taxon>Fungi</taxon>
        <taxon>Dikarya</taxon>
        <taxon>Ascomycota</taxon>
        <taxon>Pezizomycotina</taxon>
        <taxon>Sordariomycetes</taxon>
        <taxon>Xylariomycetidae</taxon>
        <taxon>Xylariales</taxon>
        <taxon>Xylariaceae</taxon>
        <taxon>Anthostomella</taxon>
    </lineage>
</organism>
<evidence type="ECO:0000313" key="8">
    <source>
        <dbReference type="Proteomes" id="UP001295740"/>
    </source>
</evidence>
<feature type="transmembrane region" description="Helical" evidence="5">
    <location>
        <begin position="138"/>
        <end position="157"/>
    </location>
</feature>
<dbReference type="GO" id="GO:0005886">
    <property type="term" value="C:plasma membrane"/>
    <property type="evidence" value="ECO:0007669"/>
    <property type="project" value="TreeGrafter"/>
</dbReference>
<feature type="transmembrane region" description="Helical" evidence="5">
    <location>
        <begin position="82"/>
        <end position="102"/>
    </location>
</feature>
<dbReference type="InterPro" id="IPR036259">
    <property type="entry name" value="MFS_trans_sf"/>
</dbReference>
<evidence type="ECO:0000256" key="6">
    <source>
        <dbReference type="SAM" id="SignalP"/>
    </source>
</evidence>
<feature type="chain" id="PRO_5042519865" evidence="6">
    <location>
        <begin position="27"/>
        <end position="275"/>
    </location>
</feature>
<keyword evidence="2 5" id="KW-0812">Transmembrane</keyword>
<keyword evidence="3 5" id="KW-1133">Transmembrane helix</keyword>
<comment type="subcellular location">
    <subcellularLocation>
        <location evidence="1">Membrane</location>
        <topology evidence="1">Multi-pass membrane protein</topology>
    </subcellularLocation>
</comment>
<dbReference type="SUPFAM" id="SSF103473">
    <property type="entry name" value="MFS general substrate transporter"/>
    <property type="match status" value="1"/>
</dbReference>
<evidence type="ECO:0000313" key="7">
    <source>
        <dbReference type="EMBL" id="CAJ2501108.1"/>
    </source>
</evidence>
<dbReference type="Proteomes" id="UP001295740">
    <property type="component" value="Unassembled WGS sequence"/>
</dbReference>
<evidence type="ECO:0000256" key="5">
    <source>
        <dbReference type="SAM" id="Phobius"/>
    </source>
</evidence>
<dbReference type="PANTHER" id="PTHR23501">
    <property type="entry name" value="MAJOR FACILITATOR SUPERFAMILY"/>
    <property type="match status" value="1"/>
</dbReference>
<evidence type="ECO:0000256" key="2">
    <source>
        <dbReference type="ARBA" id="ARBA00022692"/>
    </source>
</evidence>
<name>A0AAI8YDZ9_9PEZI</name>
<gene>
    <name evidence="7" type="ORF">KHLLAP_LOCUS1576</name>
</gene>
<dbReference type="EMBL" id="CAUWAG010000003">
    <property type="protein sequence ID" value="CAJ2501108.1"/>
    <property type="molecule type" value="Genomic_DNA"/>
</dbReference>
<protein>
    <submittedName>
        <fullName evidence="7">Uu.00g039610.m01.CDS01</fullName>
    </submittedName>
</protein>
<comment type="caution">
    <text evidence="7">The sequence shown here is derived from an EMBL/GenBank/DDBJ whole genome shotgun (WGS) entry which is preliminary data.</text>
</comment>
<keyword evidence="8" id="KW-1185">Reference proteome</keyword>
<evidence type="ECO:0000256" key="4">
    <source>
        <dbReference type="ARBA" id="ARBA00023136"/>
    </source>
</evidence>
<dbReference type="AlphaFoldDB" id="A0AAI8YDZ9"/>
<dbReference type="PANTHER" id="PTHR23501:SF156">
    <property type="entry name" value="TRANSPORTER, PUTATIVE-RELATED"/>
    <property type="match status" value="1"/>
</dbReference>
<proteinExistence type="predicted"/>
<feature type="transmembrane region" description="Helical" evidence="5">
    <location>
        <begin position="239"/>
        <end position="258"/>
    </location>
</feature>
<keyword evidence="6" id="KW-0732">Signal</keyword>
<dbReference type="GO" id="GO:0022857">
    <property type="term" value="F:transmembrane transporter activity"/>
    <property type="evidence" value="ECO:0007669"/>
    <property type="project" value="TreeGrafter"/>
</dbReference>
<evidence type="ECO:0000256" key="1">
    <source>
        <dbReference type="ARBA" id="ARBA00004141"/>
    </source>
</evidence>
<sequence length="275" mass="29584">MPHTLAPLAIGLVLLGILAWYEGKPAEPVFPPHLRQRHGQHGPAVGVHPRPAAVQHRPVTYLPLFYQPVHLQTPLGAGISTLTYSAGTIGMSAISGVVVNLVRRYKLVLLAGWVLSTVFIGLLYTLDGATPRAAEYSYCTLMGIGVGTVLTVTALPAQASVNAARSLSFGSTVFNSGFQNKINAVLATTPDDLPDSLAKFGNNANQALTLIPRLRELELELPREAMDLIIGAYNRPFQVIWLVFTALSGIGLVSAVFIREISMENDEVGRQGLRQ</sequence>